<organism evidence="1 2">
    <name type="scientific">Dyadobacter helix</name>
    <dbReference type="NCBI Taxonomy" id="2822344"/>
    <lineage>
        <taxon>Bacteria</taxon>
        <taxon>Pseudomonadati</taxon>
        <taxon>Bacteroidota</taxon>
        <taxon>Cytophagia</taxon>
        <taxon>Cytophagales</taxon>
        <taxon>Spirosomataceae</taxon>
        <taxon>Dyadobacter</taxon>
    </lineage>
</organism>
<gene>
    <name evidence="1" type="ORF">DYBT9275_02176</name>
</gene>
<dbReference type="EMBL" id="CAJRAF010000002">
    <property type="protein sequence ID" value="CAG4999202.1"/>
    <property type="molecule type" value="Genomic_DNA"/>
</dbReference>
<sequence>MDSMWYGKVMSGIQGQKIVYFKTAGKDYMRMFTFCF</sequence>
<dbReference type="AlphaFoldDB" id="A0A916N470"/>
<dbReference type="Proteomes" id="UP000680038">
    <property type="component" value="Unassembled WGS sequence"/>
</dbReference>
<accession>A0A916N470</accession>
<evidence type="ECO:0000313" key="2">
    <source>
        <dbReference type="Proteomes" id="UP000680038"/>
    </source>
</evidence>
<comment type="caution">
    <text evidence="1">The sequence shown here is derived from an EMBL/GenBank/DDBJ whole genome shotgun (WGS) entry which is preliminary data.</text>
</comment>
<keyword evidence="2" id="KW-1185">Reference proteome</keyword>
<name>A0A916N470_9BACT</name>
<evidence type="ECO:0000313" key="1">
    <source>
        <dbReference type="EMBL" id="CAG4999202.1"/>
    </source>
</evidence>
<protein>
    <submittedName>
        <fullName evidence="1">Uncharacterized protein</fullName>
    </submittedName>
</protein>
<proteinExistence type="predicted"/>
<reference evidence="1" key="1">
    <citation type="submission" date="2021-04" db="EMBL/GenBank/DDBJ databases">
        <authorList>
            <person name="Rodrigo-Torres L."/>
            <person name="Arahal R. D."/>
            <person name="Lucena T."/>
        </authorList>
    </citation>
    <scope>NUCLEOTIDE SEQUENCE</scope>
    <source>
        <strain evidence="1">CECT 9275</strain>
    </source>
</reference>